<feature type="chain" id="PRO_5032465570" description="Reverse transcriptase domain-containing protein" evidence="1">
    <location>
        <begin position="22"/>
        <end position="422"/>
    </location>
</feature>
<dbReference type="AlphaFoldDB" id="A0A844XW14"/>
<organism evidence="2 3">
    <name type="scientific">Qipengyuania gaetbuli</name>
    <dbReference type="NCBI Taxonomy" id="266952"/>
    <lineage>
        <taxon>Bacteria</taxon>
        <taxon>Pseudomonadati</taxon>
        <taxon>Pseudomonadota</taxon>
        <taxon>Alphaproteobacteria</taxon>
        <taxon>Sphingomonadales</taxon>
        <taxon>Erythrobacteraceae</taxon>
        <taxon>Qipengyuania</taxon>
    </lineage>
</organism>
<dbReference type="SUPFAM" id="SSF56672">
    <property type="entry name" value="DNA/RNA polymerases"/>
    <property type="match status" value="1"/>
</dbReference>
<reference evidence="2 3" key="1">
    <citation type="submission" date="2019-12" db="EMBL/GenBank/DDBJ databases">
        <title>Genomic-based taxomic classification of the family Erythrobacteraceae.</title>
        <authorList>
            <person name="Xu L."/>
        </authorList>
    </citation>
    <scope>NUCLEOTIDE SEQUENCE [LARGE SCALE GENOMIC DNA]</scope>
    <source>
        <strain evidence="2 3">DSM 16225</strain>
    </source>
</reference>
<evidence type="ECO:0008006" key="4">
    <source>
        <dbReference type="Google" id="ProtNLM"/>
    </source>
</evidence>
<dbReference type="Proteomes" id="UP000444185">
    <property type="component" value="Unassembled WGS sequence"/>
</dbReference>
<sequence length="422" mass="46732">MKTWGRITRAKKLSLANVAHAAAGGDVQRALDLARSHIRRTSVKAHAFRRATNFGASNLYATLERASCLDLFRPEPRPIAWRYEEKRRGRYRIVCDPPVAVRVGQLIAKELLRAQWNARPHIFEWPGHGGCQGAVAAVRDALNTHGRYVVSADIRDCYPTFNPDYLYTTNMLPPEFVATMLDSRQFRYRVKGDIPSSIDHTEQTRPRGLMQGGAASSTFLAIAFDDLPEHMPDGVVPIVFSDNIILICRSEVDCEAAATSLGRYLDDNPAGAFSPSIELAWVRCHAEDADNPHAASLPRSFEQLGYCFCTNSAGDCIAVPSAANERKAWLRGAHYIAGQSRGLSQTPTFQDIVQEVLVGFPARSPEADEYFAGVMEPEYVAVCRARRMVATGSTPDGYVWIDGLPVRNRTRKPPAPPWTCEA</sequence>
<name>A0A844XW14_9SPHN</name>
<feature type="signal peptide" evidence="1">
    <location>
        <begin position="1"/>
        <end position="21"/>
    </location>
</feature>
<protein>
    <recommendedName>
        <fullName evidence="4">Reverse transcriptase domain-containing protein</fullName>
    </recommendedName>
</protein>
<gene>
    <name evidence="2" type="ORF">GRI42_00295</name>
</gene>
<evidence type="ECO:0000313" key="3">
    <source>
        <dbReference type="Proteomes" id="UP000444185"/>
    </source>
</evidence>
<dbReference type="RefSeq" id="WP_234033744.1">
    <property type="nucleotide sequence ID" value="NZ_WTYF01000003.1"/>
</dbReference>
<dbReference type="EMBL" id="WTYF01000003">
    <property type="protein sequence ID" value="MXO49744.1"/>
    <property type="molecule type" value="Genomic_DNA"/>
</dbReference>
<keyword evidence="3" id="KW-1185">Reference proteome</keyword>
<comment type="caution">
    <text evidence="2">The sequence shown here is derived from an EMBL/GenBank/DDBJ whole genome shotgun (WGS) entry which is preliminary data.</text>
</comment>
<dbReference type="InterPro" id="IPR043502">
    <property type="entry name" value="DNA/RNA_pol_sf"/>
</dbReference>
<accession>A0A844XW14</accession>
<proteinExistence type="predicted"/>
<evidence type="ECO:0000256" key="1">
    <source>
        <dbReference type="SAM" id="SignalP"/>
    </source>
</evidence>
<evidence type="ECO:0000313" key="2">
    <source>
        <dbReference type="EMBL" id="MXO49744.1"/>
    </source>
</evidence>
<keyword evidence="1" id="KW-0732">Signal</keyword>